<protein>
    <submittedName>
        <fullName evidence="3">Uncharacterized protein</fullName>
    </submittedName>
</protein>
<evidence type="ECO:0000256" key="1">
    <source>
        <dbReference type="SAM" id="MobiDB-lite"/>
    </source>
</evidence>
<name>A0A916NPK9_9FLAO</name>
<reference evidence="3" key="1">
    <citation type="submission" date="2021-04" db="EMBL/GenBank/DDBJ databases">
        <authorList>
            <person name="Rodrigo-Torres L."/>
            <person name="Arahal R. D."/>
            <person name="Lucena T."/>
        </authorList>
    </citation>
    <scope>NUCLEOTIDE SEQUENCE</scope>
    <source>
        <strain evidence="3">AS29M-1</strain>
    </source>
</reference>
<dbReference type="AlphaFoldDB" id="A0A916NPK9"/>
<accession>A0A916NPK9</accession>
<keyword evidence="2" id="KW-0472">Membrane</keyword>
<keyword evidence="2" id="KW-1133">Transmembrane helix</keyword>
<feature type="compositionally biased region" description="Basic and acidic residues" evidence="1">
    <location>
        <begin position="259"/>
        <end position="272"/>
    </location>
</feature>
<dbReference type="Proteomes" id="UP000683507">
    <property type="component" value="Chromosome"/>
</dbReference>
<dbReference type="KEGG" id="ptan:CRYO30217_00247"/>
<keyword evidence="4" id="KW-1185">Reference proteome</keyword>
<gene>
    <name evidence="3" type="ORF">CRYO30217_00247</name>
</gene>
<evidence type="ECO:0000256" key="2">
    <source>
        <dbReference type="SAM" id="Phobius"/>
    </source>
</evidence>
<dbReference type="EMBL" id="OU015584">
    <property type="protein sequence ID" value="CAG5076929.1"/>
    <property type="molecule type" value="Genomic_DNA"/>
</dbReference>
<proteinExistence type="predicted"/>
<dbReference type="RefSeq" id="WP_258540488.1">
    <property type="nucleotide sequence ID" value="NZ_OU015584.1"/>
</dbReference>
<sequence length="364" mass="41684">MQELVDKIKEFTIDGSPSVGQWIQLGELAKKSGVKKFEMEKMVAEALKKKVATTVSEESKEIVPENLDSEENLIDITDPFEYKREATFNRPNLEFDRDKFEREMMSRRVQEDKMFDRDEEEETEIEQPEVVFPELNVTFDQPVDQVEPPKAEEEPIVEVPINPIEQTVDPPKQEAYKANEIPEMEFNIEPSDSNIEFEDISKTSFEEDPVAFETTVEYDNIADYIAASNKKAVEEAEQRAEDNKEKEEQESREKKRAKERQAERKQQREYSQRKSSMVTHAEAKRARTVGIVALIAGLVFGFIGIFVGLYGLNSSNKLKKEIDESSNLYGDQIKQNVSLGRGLSIAGIVIGSLRLFNSFSDLFL</sequence>
<feature type="region of interest" description="Disordered" evidence="1">
    <location>
        <begin position="235"/>
        <end position="277"/>
    </location>
</feature>
<evidence type="ECO:0000313" key="3">
    <source>
        <dbReference type="EMBL" id="CAG5076929.1"/>
    </source>
</evidence>
<organism evidence="3 4">
    <name type="scientific">Parvicella tangerina</name>
    <dbReference type="NCBI Taxonomy" id="2829795"/>
    <lineage>
        <taxon>Bacteria</taxon>
        <taxon>Pseudomonadati</taxon>
        <taxon>Bacteroidota</taxon>
        <taxon>Flavobacteriia</taxon>
        <taxon>Flavobacteriales</taxon>
        <taxon>Parvicellaceae</taxon>
        <taxon>Parvicella</taxon>
    </lineage>
</organism>
<keyword evidence="2" id="KW-0812">Transmembrane</keyword>
<evidence type="ECO:0000313" key="4">
    <source>
        <dbReference type="Proteomes" id="UP000683507"/>
    </source>
</evidence>
<feature type="transmembrane region" description="Helical" evidence="2">
    <location>
        <begin position="289"/>
        <end position="312"/>
    </location>
</feature>
<feature type="region of interest" description="Disordered" evidence="1">
    <location>
        <begin position="142"/>
        <end position="170"/>
    </location>
</feature>
<feature type="compositionally biased region" description="Basic and acidic residues" evidence="1">
    <location>
        <begin position="235"/>
        <end position="253"/>
    </location>
</feature>